<dbReference type="Gene3D" id="3.30.70.330">
    <property type="match status" value="1"/>
</dbReference>
<dbReference type="SUPFAM" id="SSF54928">
    <property type="entry name" value="RNA-binding domain, RBD"/>
    <property type="match status" value="1"/>
</dbReference>
<gene>
    <name evidence="3" type="ORF">NEOLEDRAFT_183925</name>
</gene>
<dbReference type="AlphaFoldDB" id="A0A165TP83"/>
<dbReference type="InterPro" id="IPR035979">
    <property type="entry name" value="RBD_domain_sf"/>
</dbReference>
<dbReference type="InParanoid" id="A0A165TP83"/>
<accession>A0A165TP83</accession>
<dbReference type="SMART" id="SM00360">
    <property type="entry name" value="RRM"/>
    <property type="match status" value="1"/>
</dbReference>
<reference evidence="3 4" key="1">
    <citation type="journal article" date="2016" name="Mol. Biol. Evol.">
        <title>Comparative Genomics of Early-Diverging Mushroom-Forming Fungi Provides Insights into the Origins of Lignocellulose Decay Capabilities.</title>
        <authorList>
            <person name="Nagy L.G."/>
            <person name="Riley R."/>
            <person name="Tritt A."/>
            <person name="Adam C."/>
            <person name="Daum C."/>
            <person name="Floudas D."/>
            <person name="Sun H."/>
            <person name="Yadav J.S."/>
            <person name="Pangilinan J."/>
            <person name="Larsson K.H."/>
            <person name="Matsuura K."/>
            <person name="Barry K."/>
            <person name="Labutti K."/>
            <person name="Kuo R."/>
            <person name="Ohm R.A."/>
            <person name="Bhattacharya S.S."/>
            <person name="Shirouzu T."/>
            <person name="Yoshinaga Y."/>
            <person name="Martin F.M."/>
            <person name="Grigoriev I.V."/>
            <person name="Hibbett D.S."/>
        </authorList>
    </citation>
    <scope>NUCLEOTIDE SEQUENCE [LARGE SCALE GENOMIC DNA]</scope>
    <source>
        <strain evidence="3 4">HHB14362 ss-1</strain>
    </source>
</reference>
<dbReference type="GO" id="GO:0003723">
    <property type="term" value="F:RNA binding"/>
    <property type="evidence" value="ECO:0007669"/>
    <property type="project" value="UniProtKB-UniRule"/>
</dbReference>
<sequence length="216" mass="24714">MMLKKMLFKKDALTSLAACTSGCTVGRSSTARSRLILRRALSSTPPLAVKSEAAKQQAIERLKRQEAYEREYKKSARHPLNRQEPYRPYKLSERIFVRGIPDYVQPWDAETKLHEMFSSFGEILSIDLDATARPGNYRCAYIKYRTTESAQAAVAVCEKDPVFIDKDHLLQVEPFNPTRQLKERLYFNPVQLSRDDITNILLPYASVIEKHSALSS</sequence>
<organism evidence="3 4">
    <name type="scientific">Neolentinus lepideus HHB14362 ss-1</name>
    <dbReference type="NCBI Taxonomy" id="1314782"/>
    <lineage>
        <taxon>Eukaryota</taxon>
        <taxon>Fungi</taxon>
        <taxon>Dikarya</taxon>
        <taxon>Basidiomycota</taxon>
        <taxon>Agaricomycotina</taxon>
        <taxon>Agaricomycetes</taxon>
        <taxon>Gloeophyllales</taxon>
        <taxon>Gloeophyllaceae</taxon>
        <taxon>Neolentinus</taxon>
    </lineage>
</organism>
<dbReference type="EMBL" id="KV425564">
    <property type="protein sequence ID" value="KZT26967.1"/>
    <property type="molecule type" value="Genomic_DNA"/>
</dbReference>
<evidence type="ECO:0000313" key="3">
    <source>
        <dbReference type="EMBL" id="KZT26967.1"/>
    </source>
</evidence>
<dbReference type="PROSITE" id="PS50102">
    <property type="entry name" value="RRM"/>
    <property type="match status" value="1"/>
</dbReference>
<dbReference type="InterPro" id="IPR000504">
    <property type="entry name" value="RRM_dom"/>
</dbReference>
<keyword evidence="1" id="KW-0694">RNA-binding</keyword>
<evidence type="ECO:0000259" key="2">
    <source>
        <dbReference type="PROSITE" id="PS50102"/>
    </source>
</evidence>
<proteinExistence type="predicted"/>
<dbReference type="InterPro" id="IPR012677">
    <property type="entry name" value="Nucleotide-bd_a/b_plait_sf"/>
</dbReference>
<dbReference type="OrthoDB" id="267048at2759"/>
<protein>
    <recommendedName>
        <fullName evidence="2">RRM domain-containing protein</fullName>
    </recommendedName>
</protein>
<keyword evidence="4" id="KW-1185">Reference proteome</keyword>
<evidence type="ECO:0000256" key="1">
    <source>
        <dbReference type="PROSITE-ProRule" id="PRU00176"/>
    </source>
</evidence>
<name>A0A165TP83_9AGAM</name>
<feature type="domain" description="RRM" evidence="2">
    <location>
        <begin position="93"/>
        <end position="177"/>
    </location>
</feature>
<dbReference type="Pfam" id="PF00076">
    <property type="entry name" value="RRM_1"/>
    <property type="match status" value="1"/>
</dbReference>
<dbReference type="CDD" id="cd00590">
    <property type="entry name" value="RRM_SF"/>
    <property type="match status" value="1"/>
</dbReference>
<evidence type="ECO:0000313" key="4">
    <source>
        <dbReference type="Proteomes" id="UP000076761"/>
    </source>
</evidence>
<dbReference type="Proteomes" id="UP000076761">
    <property type="component" value="Unassembled WGS sequence"/>
</dbReference>